<name>A0A1S0U3Y0_LOALO</name>
<evidence type="ECO:0000313" key="1">
    <source>
        <dbReference type="EMBL" id="EFO24102.1"/>
    </source>
</evidence>
<gene>
    <name evidence="1" type="ORF">LOAG_04379</name>
</gene>
<protein>
    <submittedName>
        <fullName evidence="1">Uncharacterized protein</fullName>
    </submittedName>
</protein>
<dbReference type="GeneID" id="9941786"/>
<reference evidence="1" key="1">
    <citation type="submission" date="2012-04" db="EMBL/GenBank/DDBJ databases">
        <title>The Genome Sequence of Loa loa.</title>
        <authorList>
            <consortium name="The Broad Institute Genome Sequencing Platform"/>
            <consortium name="Broad Institute Genome Sequencing Center for Infectious Disease"/>
            <person name="Nutman T.B."/>
            <person name="Fink D.L."/>
            <person name="Russ C."/>
            <person name="Young S."/>
            <person name="Zeng Q."/>
            <person name="Gargeya S."/>
            <person name="Alvarado L."/>
            <person name="Berlin A."/>
            <person name="Chapman S.B."/>
            <person name="Chen Z."/>
            <person name="Freedman E."/>
            <person name="Gellesch M."/>
            <person name="Goldberg J."/>
            <person name="Griggs A."/>
            <person name="Gujja S."/>
            <person name="Heilman E.R."/>
            <person name="Heiman D."/>
            <person name="Howarth C."/>
            <person name="Mehta T."/>
            <person name="Neiman D."/>
            <person name="Pearson M."/>
            <person name="Roberts A."/>
            <person name="Saif S."/>
            <person name="Shea T."/>
            <person name="Shenoy N."/>
            <person name="Sisk P."/>
            <person name="Stolte C."/>
            <person name="Sykes S."/>
            <person name="White J."/>
            <person name="Yandava C."/>
            <person name="Haas B."/>
            <person name="Henn M.R."/>
            <person name="Nusbaum C."/>
            <person name="Birren B."/>
        </authorList>
    </citation>
    <scope>NUCLEOTIDE SEQUENCE [LARGE SCALE GENOMIC DNA]</scope>
</reference>
<dbReference type="CTD" id="9941786"/>
<dbReference type="RefSeq" id="XP_003139964.1">
    <property type="nucleotide sequence ID" value="XM_003139916.1"/>
</dbReference>
<dbReference type="InParanoid" id="A0A1S0U3Y0"/>
<organism evidence="1">
    <name type="scientific">Loa loa</name>
    <name type="common">Eye worm</name>
    <name type="synonym">Filaria loa</name>
    <dbReference type="NCBI Taxonomy" id="7209"/>
    <lineage>
        <taxon>Eukaryota</taxon>
        <taxon>Metazoa</taxon>
        <taxon>Ecdysozoa</taxon>
        <taxon>Nematoda</taxon>
        <taxon>Chromadorea</taxon>
        <taxon>Rhabditida</taxon>
        <taxon>Spirurina</taxon>
        <taxon>Spiruromorpha</taxon>
        <taxon>Filarioidea</taxon>
        <taxon>Onchocercidae</taxon>
        <taxon>Loa</taxon>
    </lineage>
</organism>
<sequence length="162" mass="18784">MCWRSQTSHIHLMFLSALQKQEYSERVIWRKNTLSSINIFTQPGKHVKQAETFKGSGGMPSPTTINVRVRNQQNEECIAVLPKYATRTVENTVYSDGMNMRYLDVHLECNIFPIFQFPWGSPMLIIPFDIRQQHSAALMTSHNNVFRICPIMSPLIMLILRK</sequence>
<accession>A0A1S0U3Y0</accession>
<dbReference type="EMBL" id="JH712395">
    <property type="protein sequence ID" value="EFO24102.1"/>
    <property type="molecule type" value="Genomic_DNA"/>
</dbReference>
<dbReference type="KEGG" id="loa:LOAG_04379"/>
<proteinExistence type="predicted"/>
<dbReference type="AlphaFoldDB" id="A0A1S0U3Y0"/>